<gene>
    <name evidence="4" type="primary">yfcE_2</name>
    <name evidence="4" type="ORF">ERS852491_00601</name>
</gene>
<dbReference type="AlphaFoldDB" id="A0A174A413"/>
<proteinExistence type="inferred from homology"/>
<protein>
    <recommendedName>
        <fullName evidence="2">Phosphoesterase</fullName>
        <ecNumber evidence="2">3.1.4.-</ecNumber>
    </recommendedName>
</protein>
<accession>A0A174A413</accession>
<dbReference type="STRING" id="39482.ERS852491_00601"/>
<dbReference type="PANTHER" id="PTHR11124">
    <property type="entry name" value="VACUOLAR SORTING PROTEIN VPS29"/>
    <property type="match status" value="1"/>
</dbReference>
<dbReference type="Proteomes" id="UP000095544">
    <property type="component" value="Unassembled WGS sequence"/>
</dbReference>
<keyword evidence="4" id="KW-0378">Hydrolase</keyword>
<dbReference type="NCBIfam" id="TIGR00040">
    <property type="entry name" value="yfcE"/>
    <property type="match status" value="1"/>
</dbReference>
<reference evidence="4 5" key="1">
    <citation type="submission" date="2015-09" db="EMBL/GenBank/DDBJ databases">
        <authorList>
            <consortium name="Pathogen Informatics"/>
        </authorList>
    </citation>
    <scope>NUCLEOTIDE SEQUENCE [LARGE SCALE GENOMIC DNA]</scope>
    <source>
        <strain evidence="4 5">2789STDY5834876</strain>
    </source>
</reference>
<dbReference type="NCBIfam" id="NF006988">
    <property type="entry name" value="PRK09453.1"/>
    <property type="match status" value="1"/>
</dbReference>
<dbReference type="GO" id="GO:0016787">
    <property type="term" value="F:hydrolase activity"/>
    <property type="evidence" value="ECO:0007669"/>
    <property type="project" value="UniProtKB-UniRule"/>
</dbReference>
<dbReference type="EC" id="3.1.4.-" evidence="2"/>
<keyword evidence="2" id="KW-0479">Metal-binding</keyword>
<sequence>MRLMIASDIHGSAFYCRQMLEAYERERADRLLLLGDILYHGPRNDLPKEYAPKQVIALLNPMKEHLLCVRGNCDTEVDQMVLEFPVMAEYCLLELDGQSILATHGHNFNPEHLPALKAGDILLNGHTHVPACEEHETYIYMNPGSVSIPKKDSVHSYMIYENKLFQWKDMNGEVYRIWKTNMHC</sequence>
<name>A0A174A413_9FIRM</name>
<dbReference type="InterPro" id="IPR041802">
    <property type="entry name" value="MPP_YfcE"/>
</dbReference>
<dbReference type="EMBL" id="CYZU01000004">
    <property type="protein sequence ID" value="CUN83254.1"/>
    <property type="molecule type" value="Genomic_DNA"/>
</dbReference>
<dbReference type="Pfam" id="PF12850">
    <property type="entry name" value="Metallophos_2"/>
    <property type="match status" value="1"/>
</dbReference>
<dbReference type="Gene3D" id="3.60.21.10">
    <property type="match status" value="1"/>
</dbReference>
<comment type="similarity">
    <text evidence="1 2">Belongs to the metallophosphoesterase superfamily. YfcE family.</text>
</comment>
<dbReference type="InterPro" id="IPR000979">
    <property type="entry name" value="Phosphodiesterase_MJ0936/Vps29"/>
</dbReference>
<dbReference type="InterPro" id="IPR029052">
    <property type="entry name" value="Metallo-depent_PP-like"/>
</dbReference>
<organism evidence="4 5">
    <name type="scientific">Faecalicatena contorta</name>
    <dbReference type="NCBI Taxonomy" id="39482"/>
    <lineage>
        <taxon>Bacteria</taxon>
        <taxon>Bacillati</taxon>
        <taxon>Bacillota</taxon>
        <taxon>Clostridia</taxon>
        <taxon>Lachnospirales</taxon>
        <taxon>Lachnospiraceae</taxon>
        <taxon>Faecalicatena</taxon>
    </lineage>
</organism>
<dbReference type="GO" id="GO:0046872">
    <property type="term" value="F:metal ion binding"/>
    <property type="evidence" value="ECO:0007669"/>
    <property type="project" value="UniProtKB-KW"/>
</dbReference>
<dbReference type="OrthoDB" id="9800565at2"/>
<evidence type="ECO:0000313" key="4">
    <source>
        <dbReference type="EMBL" id="CUN83254.1"/>
    </source>
</evidence>
<dbReference type="RefSeq" id="WP_055150934.1">
    <property type="nucleotide sequence ID" value="NZ_CYZU01000004.1"/>
</dbReference>
<evidence type="ECO:0000256" key="1">
    <source>
        <dbReference type="ARBA" id="ARBA00008950"/>
    </source>
</evidence>
<evidence type="ECO:0000313" key="5">
    <source>
        <dbReference type="Proteomes" id="UP000095544"/>
    </source>
</evidence>
<evidence type="ECO:0000256" key="2">
    <source>
        <dbReference type="RuleBase" id="RU362039"/>
    </source>
</evidence>
<comment type="cofactor">
    <cofactor evidence="2">
        <name>a divalent metal cation</name>
        <dbReference type="ChEBI" id="CHEBI:60240"/>
    </cofactor>
</comment>
<dbReference type="CDD" id="cd00841">
    <property type="entry name" value="MPP_YfcE"/>
    <property type="match status" value="1"/>
</dbReference>
<dbReference type="SUPFAM" id="SSF56300">
    <property type="entry name" value="Metallo-dependent phosphatases"/>
    <property type="match status" value="1"/>
</dbReference>
<dbReference type="InterPro" id="IPR024654">
    <property type="entry name" value="Calcineurin-like_PHP_lpxH"/>
</dbReference>
<evidence type="ECO:0000259" key="3">
    <source>
        <dbReference type="Pfam" id="PF12850"/>
    </source>
</evidence>
<feature type="domain" description="Calcineurin-like phosphoesterase" evidence="3">
    <location>
        <begin position="1"/>
        <end position="161"/>
    </location>
</feature>